<evidence type="ECO:0000313" key="1">
    <source>
        <dbReference type="EMBL" id="MCU6796462.1"/>
    </source>
</evidence>
<organism evidence="1 2">
    <name type="scientific">Paenibacillus baimaensis</name>
    <dbReference type="NCBI Taxonomy" id="2982185"/>
    <lineage>
        <taxon>Bacteria</taxon>
        <taxon>Bacillati</taxon>
        <taxon>Bacillota</taxon>
        <taxon>Bacilli</taxon>
        <taxon>Bacillales</taxon>
        <taxon>Paenibacillaceae</taxon>
        <taxon>Paenibacillus</taxon>
    </lineage>
</organism>
<dbReference type="Proteomes" id="UP001652445">
    <property type="component" value="Unassembled WGS sequence"/>
</dbReference>
<proteinExistence type="predicted"/>
<accession>A0ABT2UPF3</accession>
<dbReference type="EMBL" id="JAOQIO010000103">
    <property type="protein sequence ID" value="MCU6796462.1"/>
    <property type="molecule type" value="Genomic_DNA"/>
</dbReference>
<comment type="caution">
    <text evidence="1">The sequence shown here is derived from an EMBL/GenBank/DDBJ whole genome shotgun (WGS) entry which is preliminary data.</text>
</comment>
<gene>
    <name evidence="1" type="ORF">OB236_30490</name>
</gene>
<sequence length="296" mass="33475">MSENVMNTALVEDCFHIMFASDKICEVFKEVGRDHLNFAQFGSITSSGDQFAVSLLNKYRDNWESHKKVPVEIGFRSAPAVPKSQAESILAFVLGWLCHRAAELQLKTGSAEASLYQDAFIFHRLYVNNNNTPVPYRTALYEKNMETLPASTSISSKDLAEWFHALQQRFFIEMHTFVPDVDDIEGWFDKLDAKLRERAVHMDLFAEIVLNPDPAKVKQYVSDTDFYEDEDAIIQLAQSLRKGAQPSQAEIEAAYEAVPTSDYGRALKQGFGNLLYASDFFTGSMDQNRLNTLLAV</sequence>
<keyword evidence="2" id="KW-1185">Reference proteome</keyword>
<dbReference type="RefSeq" id="WP_262687281.1">
    <property type="nucleotide sequence ID" value="NZ_JAOQIO010000103.1"/>
</dbReference>
<name>A0ABT2UPF3_9BACL</name>
<evidence type="ECO:0000313" key="2">
    <source>
        <dbReference type="Proteomes" id="UP001652445"/>
    </source>
</evidence>
<reference evidence="1 2" key="1">
    <citation type="submission" date="2022-09" db="EMBL/GenBank/DDBJ databases">
        <authorList>
            <person name="Han X.L."/>
            <person name="Wang Q."/>
            <person name="Lu T."/>
        </authorList>
    </citation>
    <scope>NUCLEOTIDE SEQUENCE [LARGE SCALE GENOMIC DNA]</scope>
    <source>
        <strain evidence="1 2">WQ 127069</strain>
    </source>
</reference>
<protein>
    <submittedName>
        <fullName evidence="1">Uncharacterized protein</fullName>
    </submittedName>
</protein>